<evidence type="ECO:0000259" key="2">
    <source>
        <dbReference type="Pfam" id="PF12146"/>
    </source>
</evidence>
<dbReference type="InterPro" id="IPR022742">
    <property type="entry name" value="Hydrolase_4"/>
</dbReference>
<keyword evidence="4" id="KW-1185">Reference proteome</keyword>
<evidence type="ECO:0000256" key="1">
    <source>
        <dbReference type="SAM" id="MobiDB-lite"/>
    </source>
</evidence>
<dbReference type="Proteomes" id="UP001501337">
    <property type="component" value="Unassembled WGS sequence"/>
</dbReference>
<feature type="region of interest" description="Disordered" evidence="1">
    <location>
        <begin position="1"/>
        <end position="20"/>
    </location>
</feature>
<dbReference type="InterPro" id="IPR051321">
    <property type="entry name" value="PHA/PHB_synthase"/>
</dbReference>
<dbReference type="PANTHER" id="PTHR36837">
    <property type="entry name" value="POLY(3-HYDROXYALKANOATE) POLYMERASE SUBUNIT PHAC"/>
    <property type="match status" value="1"/>
</dbReference>
<dbReference type="Gene3D" id="3.40.50.1820">
    <property type="entry name" value="alpha/beta hydrolase"/>
    <property type="match status" value="1"/>
</dbReference>
<sequence>MKRKTPAHMSTKASVGATEGPPKMARRLLLSALHLIERRLFSENFIVANLTPYDEIYRDGIMSVRHYLPLEDDSIQIGDEILEVSRRRLPVPLVFVPPLAATSMIFDLLPNRSLIRYFLAMGFDVYLLDWGEVTEAHYELSLESYVLSWMPAAMKAVREDSGQTEVSCFCYCMGGLLTLMYAATANDTGLRNVVTVASPIDMHQSGVAGQILSAVYRPAQIISRLLNFSLMDLPARFMHVPGWLNSLVFKLTNPLGSLINYWELLVNLWDREFVINHTTVSRWFDDMVDYPGQTIKEMTVSMMINNEMAGGRLKMGDQRAEFDNIRCAILAFAGADDRLVSPRSAHRLLDIVASEDKEFCVVPGGHAGVFAGSQAPASTWAIAADWLVQRST</sequence>
<organism evidence="3 4">
    <name type="scientific">Allohahella marinimesophila</name>
    <dbReference type="NCBI Taxonomy" id="1054972"/>
    <lineage>
        <taxon>Bacteria</taxon>
        <taxon>Pseudomonadati</taxon>
        <taxon>Pseudomonadota</taxon>
        <taxon>Gammaproteobacteria</taxon>
        <taxon>Oceanospirillales</taxon>
        <taxon>Hahellaceae</taxon>
        <taxon>Allohahella</taxon>
    </lineage>
</organism>
<keyword evidence="3" id="KW-0378">Hydrolase</keyword>
<dbReference type="GO" id="GO:0016787">
    <property type="term" value="F:hydrolase activity"/>
    <property type="evidence" value="ECO:0007669"/>
    <property type="project" value="UniProtKB-KW"/>
</dbReference>
<accession>A0ABP7Q4K5</accession>
<dbReference type="EMBL" id="BAABBO010000019">
    <property type="protein sequence ID" value="GAA3976164.1"/>
    <property type="molecule type" value="Genomic_DNA"/>
</dbReference>
<dbReference type="InterPro" id="IPR029058">
    <property type="entry name" value="AB_hydrolase_fold"/>
</dbReference>
<comment type="caution">
    <text evidence="3">The sequence shown here is derived from an EMBL/GenBank/DDBJ whole genome shotgun (WGS) entry which is preliminary data.</text>
</comment>
<dbReference type="RefSeq" id="WP_344809069.1">
    <property type="nucleotide sequence ID" value="NZ_BAABBO010000019.1"/>
</dbReference>
<dbReference type="PANTHER" id="PTHR36837:SF2">
    <property type="entry name" value="POLY(3-HYDROXYALKANOATE) POLYMERASE SUBUNIT PHAC"/>
    <property type="match status" value="1"/>
</dbReference>
<protein>
    <submittedName>
        <fullName evidence="3">Alpha/beta fold hydrolase</fullName>
    </submittedName>
</protein>
<evidence type="ECO:0000313" key="4">
    <source>
        <dbReference type="Proteomes" id="UP001501337"/>
    </source>
</evidence>
<name>A0ABP7Q4K5_9GAMM</name>
<dbReference type="SUPFAM" id="SSF53474">
    <property type="entry name" value="alpha/beta-Hydrolases"/>
    <property type="match status" value="1"/>
</dbReference>
<evidence type="ECO:0000313" key="3">
    <source>
        <dbReference type="EMBL" id="GAA3976164.1"/>
    </source>
</evidence>
<dbReference type="Pfam" id="PF12146">
    <property type="entry name" value="Hydrolase_4"/>
    <property type="match status" value="1"/>
</dbReference>
<reference evidence="4" key="1">
    <citation type="journal article" date="2019" name="Int. J. Syst. Evol. Microbiol.">
        <title>The Global Catalogue of Microorganisms (GCM) 10K type strain sequencing project: providing services to taxonomists for standard genome sequencing and annotation.</title>
        <authorList>
            <consortium name="The Broad Institute Genomics Platform"/>
            <consortium name="The Broad Institute Genome Sequencing Center for Infectious Disease"/>
            <person name="Wu L."/>
            <person name="Ma J."/>
        </authorList>
    </citation>
    <scope>NUCLEOTIDE SEQUENCE [LARGE SCALE GENOMIC DNA]</scope>
    <source>
        <strain evidence="4">JCM 17555</strain>
    </source>
</reference>
<feature type="domain" description="Serine aminopeptidase S33" evidence="2">
    <location>
        <begin position="114"/>
        <end position="365"/>
    </location>
</feature>
<proteinExistence type="predicted"/>
<gene>
    <name evidence="3" type="ORF">GCM10022278_36270</name>
</gene>